<evidence type="ECO:0000313" key="2">
    <source>
        <dbReference type="EMBL" id="RRT57297.1"/>
    </source>
</evidence>
<organism evidence="2 3">
    <name type="scientific">Ensete ventricosum</name>
    <name type="common">Abyssinian banana</name>
    <name type="synonym">Musa ensete</name>
    <dbReference type="NCBI Taxonomy" id="4639"/>
    <lineage>
        <taxon>Eukaryota</taxon>
        <taxon>Viridiplantae</taxon>
        <taxon>Streptophyta</taxon>
        <taxon>Embryophyta</taxon>
        <taxon>Tracheophyta</taxon>
        <taxon>Spermatophyta</taxon>
        <taxon>Magnoliopsida</taxon>
        <taxon>Liliopsida</taxon>
        <taxon>Zingiberales</taxon>
        <taxon>Musaceae</taxon>
        <taxon>Ensete</taxon>
    </lineage>
</organism>
<sequence length="71" mass="7884">MPLLTSQQTPSGCSSTQDQKLTLARGDRLGSRSTYRHPEELAHPSSTNEESPDVHVYTGSTKSRRHLNLCM</sequence>
<feature type="compositionally biased region" description="Basic residues" evidence="1">
    <location>
        <begin position="62"/>
        <end position="71"/>
    </location>
</feature>
<evidence type="ECO:0000313" key="3">
    <source>
        <dbReference type="Proteomes" id="UP000287651"/>
    </source>
</evidence>
<dbReference type="EMBL" id="AMZH03009226">
    <property type="protein sequence ID" value="RRT57297.1"/>
    <property type="molecule type" value="Genomic_DNA"/>
</dbReference>
<reference evidence="2 3" key="1">
    <citation type="journal article" date="2014" name="Agronomy (Basel)">
        <title>A Draft Genome Sequence for Ensete ventricosum, the Drought-Tolerant Tree Against Hunger.</title>
        <authorList>
            <person name="Harrison J."/>
            <person name="Moore K.A."/>
            <person name="Paszkiewicz K."/>
            <person name="Jones T."/>
            <person name="Grant M."/>
            <person name="Ambacheew D."/>
            <person name="Muzemil S."/>
            <person name="Studholme D.J."/>
        </authorList>
    </citation>
    <scope>NUCLEOTIDE SEQUENCE [LARGE SCALE GENOMIC DNA]</scope>
</reference>
<dbReference type="AlphaFoldDB" id="A0A426YZY0"/>
<evidence type="ECO:0000256" key="1">
    <source>
        <dbReference type="SAM" id="MobiDB-lite"/>
    </source>
</evidence>
<gene>
    <name evidence="2" type="ORF">B296_00035124</name>
</gene>
<feature type="region of interest" description="Disordered" evidence="1">
    <location>
        <begin position="1"/>
        <end position="71"/>
    </location>
</feature>
<feature type="compositionally biased region" description="Basic and acidic residues" evidence="1">
    <location>
        <begin position="25"/>
        <end position="42"/>
    </location>
</feature>
<comment type="caution">
    <text evidence="2">The sequence shown here is derived from an EMBL/GenBank/DDBJ whole genome shotgun (WGS) entry which is preliminary data.</text>
</comment>
<name>A0A426YZY0_ENSVE</name>
<protein>
    <submittedName>
        <fullName evidence="2">Uncharacterized protein</fullName>
    </submittedName>
</protein>
<feature type="compositionally biased region" description="Polar residues" evidence="1">
    <location>
        <begin position="1"/>
        <end position="20"/>
    </location>
</feature>
<dbReference type="Proteomes" id="UP000287651">
    <property type="component" value="Unassembled WGS sequence"/>
</dbReference>
<proteinExistence type="predicted"/>
<accession>A0A426YZY0</accession>